<evidence type="ECO:0000313" key="9">
    <source>
        <dbReference type="Proteomes" id="UP000522081"/>
    </source>
</evidence>
<dbReference type="RefSeq" id="WP_179407005.1">
    <property type="nucleotide sequence ID" value="NZ_BMGF01000002.1"/>
</dbReference>
<proteinExistence type="predicted"/>
<dbReference type="Proteomes" id="UP000522081">
    <property type="component" value="Unassembled WGS sequence"/>
</dbReference>
<evidence type="ECO:0000256" key="2">
    <source>
        <dbReference type="ARBA" id="ARBA00022729"/>
    </source>
</evidence>
<evidence type="ECO:0000256" key="6">
    <source>
        <dbReference type="ARBA" id="ARBA00023288"/>
    </source>
</evidence>
<feature type="region of interest" description="Disordered" evidence="7">
    <location>
        <begin position="19"/>
        <end position="97"/>
    </location>
</feature>
<comment type="subcellular location">
    <subcellularLocation>
        <location evidence="1">Cell outer membrane</location>
        <topology evidence="1">Lipid-anchor</topology>
    </subcellularLocation>
</comment>
<gene>
    <name evidence="8" type="ORF">FHS75_001449</name>
</gene>
<protein>
    <submittedName>
        <fullName evidence="8">Putative small lipoprotein YifL</fullName>
    </submittedName>
</protein>
<dbReference type="NCBIfam" id="NF047847">
    <property type="entry name" value="SS_mature_LptM"/>
    <property type="match status" value="1"/>
</dbReference>
<reference evidence="8 9" key="1">
    <citation type="submission" date="2020-07" db="EMBL/GenBank/DDBJ databases">
        <title>Genomic Encyclopedia of Type Strains, Phase IV (KMG-IV): sequencing the most valuable type-strain genomes for metagenomic binning, comparative biology and taxonomic classification.</title>
        <authorList>
            <person name="Goeker M."/>
        </authorList>
    </citation>
    <scope>NUCLEOTIDE SEQUENCE [LARGE SCALE GENOMIC DNA]</scope>
    <source>
        <strain evidence="8 9">DSM 29043</strain>
    </source>
</reference>
<dbReference type="EMBL" id="JACBZF010000002">
    <property type="protein sequence ID" value="NYH95130.1"/>
    <property type="molecule type" value="Genomic_DNA"/>
</dbReference>
<feature type="compositionally biased region" description="Basic and acidic residues" evidence="7">
    <location>
        <begin position="59"/>
        <end position="69"/>
    </location>
</feature>
<evidence type="ECO:0000313" key="8">
    <source>
        <dbReference type="EMBL" id="NYH95130.1"/>
    </source>
</evidence>
<name>A0A7Y9XXD8_9SPHN</name>
<comment type="caution">
    <text evidence="8">The sequence shown here is derived from an EMBL/GenBank/DDBJ whole genome shotgun (WGS) entry which is preliminary data.</text>
</comment>
<evidence type="ECO:0000256" key="3">
    <source>
        <dbReference type="ARBA" id="ARBA00023136"/>
    </source>
</evidence>
<evidence type="ECO:0000256" key="5">
    <source>
        <dbReference type="ARBA" id="ARBA00023237"/>
    </source>
</evidence>
<keyword evidence="4" id="KW-0564">Palmitate</keyword>
<dbReference type="PROSITE" id="PS51257">
    <property type="entry name" value="PROKAR_LIPOPROTEIN"/>
    <property type="match status" value="1"/>
</dbReference>
<evidence type="ECO:0000256" key="4">
    <source>
        <dbReference type="ARBA" id="ARBA00023139"/>
    </source>
</evidence>
<keyword evidence="5" id="KW-0998">Cell outer membrane</keyword>
<keyword evidence="6 8" id="KW-0449">Lipoprotein</keyword>
<accession>A0A7Y9XXD8</accession>
<dbReference type="InterPro" id="IPR032831">
    <property type="entry name" value="LptM_cons"/>
</dbReference>
<keyword evidence="2" id="KW-0732">Signal</keyword>
<evidence type="ECO:0000256" key="1">
    <source>
        <dbReference type="ARBA" id="ARBA00004459"/>
    </source>
</evidence>
<organism evidence="8 9">
    <name type="scientific">Novosphingobium marinum</name>
    <dbReference type="NCBI Taxonomy" id="1514948"/>
    <lineage>
        <taxon>Bacteria</taxon>
        <taxon>Pseudomonadati</taxon>
        <taxon>Pseudomonadota</taxon>
        <taxon>Alphaproteobacteria</taxon>
        <taxon>Sphingomonadales</taxon>
        <taxon>Sphingomonadaceae</taxon>
        <taxon>Novosphingobium</taxon>
    </lineage>
</organism>
<sequence>MNVRAFAALLIVAGLAACGQRGDLEPRPGQSLPVAPYGREERPTASELLETPPLAMPERSVELRRRSEEREDDPFDLPPPEDAYDEPDAATGVADPD</sequence>
<keyword evidence="3" id="KW-0472">Membrane</keyword>
<dbReference type="AlphaFoldDB" id="A0A7Y9XXD8"/>
<evidence type="ECO:0000256" key="7">
    <source>
        <dbReference type="SAM" id="MobiDB-lite"/>
    </source>
</evidence>
<keyword evidence="9" id="KW-1185">Reference proteome</keyword>